<evidence type="ECO:0000256" key="9">
    <source>
        <dbReference type="ARBA" id="ARBA00022499"/>
    </source>
</evidence>
<evidence type="ECO:0000256" key="20">
    <source>
        <dbReference type="ARBA" id="ARBA00041693"/>
    </source>
</evidence>
<dbReference type="GO" id="GO:0005634">
    <property type="term" value="C:nucleus"/>
    <property type="evidence" value="ECO:0007669"/>
    <property type="project" value="UniProtKB-SubCell"/>
</dbReference>
<evidence type="ECO:0000256" key="16">
    <source>
        <dbReference type="ARBA" id="ARBA00023204"/>
    </source>
</evidence>
<dbReference type="GO" id="GO:0003684">
    <property type="term" value="F:damaged DNA binding"/>
    <property type="evidence" value="ECO:0007669"/>
    <property type="project" value="TreeGrafter"/>
</dbReference>
<dbReference type="GO" id="GO:0005813">
    <property type="term" value="C:centrosome"/>
    <property type="evidence" value="ECO:0007669"/>
    <property type="project" value="UniProtKB-SubCell"/>
</dbReference>
<dbReference type="Gene3D" id="3.40.50.12650">
    <property type="match status" value="1"/>
</dbReference>
<evidence type="ECO:0000256" key="15">
    <source>
        <dbReference type="ARBA" id="ARBA00022895"/>
    </source>
</evidence>
<dbReference type="GO" id="GO:0000781">
    <property type="term" value="C:chromosome, telomeric region"/>
    <property type="evidence" value="ECO:0007669"/>
    <property type="project" value="UniProtKB-SubCell"/>
</dbReference>
<dbReference type="AlphaFoldDB" id="A0AAD1QZC2"/>
<evidence type="ECO:0000256" key="6">
    <source>
        <dbReference type="ARBA" id="ARBA00012865"/>
    </source>
</evidence>
<keyword evidence="12" id="KW-0378">Hydrolase</keyword>
<dbReference type="InterPro" id="IPR011084">
    <property type="entry name" value="DRMBL"/>
</dbReference>
<keyword evidence="18" id="KW-0539">Nucleus</keyword>
<evidence type="ECO:0000256" key="19">
    <source>
        <dbReference type="ARBA" id="ARBA00039555"/>
    </source>
</evidence>
<evidence type="ECO:0000256" key="8">
    <source>
        <dbReference type="ARBA" id="ARBA00022490"/>
    </source>
</evidence>
<organism evidence="24 25">
    <name type="scientific">Pelobates cultripes</name>
    <name type="common">Western spadefoot toad</name>
    <dbReference type="NCBI Taxonomy" id="61616"/>
    <lineage>
        <taxon>Eukaryota</taxon>
        <taxon>Metazoa</taxon>
        <taxon>Chordata</taxon>
        <taxon>Craniata</taxon>
        <taxon>Vertebrata</taxon>
        <taxon>Euteleostomi</taxon>
        <taxon>Amphibia</taxon>
        <taxon>Batrachia</taxon>
        <taxon>Anura</taxon>
        <taxon>Pelobatoidea</taxon>
        <taxon>Pelobatidae</taxon>
        <taxon>Pelobates</taxon>
    </lineage>
</organism>
<dbReference type="GO" id="GO:0008800">
    <property type="term" value="F:beta-lactamase activity"/>
    <property type="evidence" value="ECO:0007669"/>
    <property type="project" value="UniProtKB-EC"/>
</dbReference>
<gene>
    <name evidence="24" type="ORF">PECUL_23A003047</name>
</gene>
<accession>A0AAD1QZC2</accession>
<reference evidence="24" key="1">
    <citation type="submission" date="2022-03" db="EMBL/GenBank/DDBJ databases">
        <authorList>
            <person name="Alioto T."/>
            <person name="Alioto T."/>
            <person name="Gomez Garrido J."/>
        </authorList>
    </citation>
    <scope>NUCLEOTIDE SEQUENCE</scope>
</reference>
<comment type="subcellular location">
    <subcellularLocation>
        <location evidence="4">Chromosome</location>
        <location evidence="4">Telomere</location>
    </subcellularLocation>
    <subcellularLocation>
        <location evidence="3">Cytoplasm</location>
        <location evidence="3">Cytoskeleton</location>
        <location evidence="3">Microtubule organizing center</location>
        <location evidence="3">Centrosome</location>
    </subcellularLocation>
    <subcellularLocation>
        <location evidence="2">Nucleus</location>
    </subcellularLocation>
</comment>
<evidence type="ECO:0000256" key="21">
    <source>
        <dbReference type="ARBA" id="ARBA00042738"/>
    </source>
</evidence>
<keyword evidence="8" id="KW-0963">Cytoplasm</keyword>
<evidence type="ECO:0000256" key="11">
    <source>
        <dbReference type="ARBA" id="ARBA00022763"/>
    </source>
</evidence>
<dbReference type="EMBL" id="OW240912">
    <property type="protein sequence ID" value="CAH2220228.1"/>
    <property type="molecule type" value="Genomic_DNA"/>
</dbReference>
<dbReference type="SUPFAM" id="SSF56281">
    <property type="entry name" value="Metallo-hydrolase/oxidoreductase"/>
    <property type="match status" value="1"/>
</dbReference>
<dbReference type="Proteomes" id="UP001295444">
    <property type="component" value="Chromosome 01"/>
</dbReference>
<dbReference type="GO" id="GO:0036297">
    <property type="term" value="P:interstrand cross-link repair"/>
    <property type="evidence" value="ECO:0007669"/>
    <property type="project" value="TreeGrafter"/>
</dbReference>
<proteinExistence type="inferred from homology"/>
<keyword evidence="15" id="KW-0779">Telomere</keyword>
<keyword evidence="25" id="KW-1185">Reference proteome</keyword>
<evidence type="ECO:0000256" key="4">
    <source>
        <dbReference type="ARBA" id="ARBA00004574"/>
    </source>
</evidence>
<keyword evidence="11" id="KW-0227">DNA damage</keyword>
<dbReference type="FunFam" id="3.40.50.12650:FF:000003">
    <property type="entry name" value="DNA cross-link repair 1B"/>
    <property type="match status" value="1"/>
</dbReference>
<sequence>MNGTIIPETPIAVDFWQSRRCNHVRLFFLSHMHSDHTVGLSSTWKHPVYCSPVTAKVLKHKLQVKSRWIKPLEVGQCHMLPLDDIGKETVTVTLIDANHCPGSVMFLFEGYFGTILYTGDFRYSPSMLDCPPLKDKSIIDVLYLDNTNCDPFILLPSRQEATDQIKEIIEKHPEHDIVIGLYCIGKESLLVELAKTFKSWVVVSPQRLELLKILELEDVFTVDGEAGRIHVVDQSEVTYVNMVQWNRVCPTIAILPTSRKVKVWHRAVHVVPYSDHSTFEELTEFVSRLKPYSIIPVVKTQQCEPHFKQYLRFRKEPHKVNIPESVKTFMKNQLSKGKEEALHLFKAPFPKRAARGVEFESPEKRPHCNVGSCSIENNQESMAHLSDTEADLEERQEIGVTFMSTRNAQMPLCESTVIEHNKDRTSLEISTSYIGDSSEDNILEMASTIFWSPKHRNGTLISETSPEVISVIGSKSSTPNSTLSITYLDLQEASHLPILPLKKQTNFGPQNFHNQVEKYFKKFDTNDELC</sequence>
<dbReference type="InterPro" id="IPR036866">
    <property type="entry name" value="RibonucZ/Hydroxyglut_hydro"/>
</dbReference>
<protein>
    <recommendedName>
        <fullName evidence="19">5' exonuclease Apollo</fullName>
        <ecNumber evidence="6">3.5.2.6</ecNumber>
    </recommendedName>
    <alternativeName>
        <fullName evidence="20">DNA cross-link repair 1B protein</fullName>
    </alternativeName>
    <alternativeName>
        <fullName evidence="21">SNM1 homolog B</fullName>
    </alternativeName>
</protein>
<dbReference type="GO" id="GO:0035312">
    <property type="term" value="F:5'-3' DNA exonuclease activity"/>
    <property type="evidence" value="ECO:0007669"/>
    <property type="project" value="TreeGrafter"/>
</dbReference>
<keyword evidence="17" id="KW-0206">Cytoskeleton</keyword>
<evidence type="ECO:0000256" key="13">
    <source>
        <dbReference type="ARBA" id="ARBA00022839"/>
    </source>
</evidence>
<keyword evidence="10" id="KW-0540">Nuclease</keyword>
<evidence type="ECO:0000313" key="25">
    <source>
        <dbReference type="Proteomes" id="UP001295444"/>
    </source>
</evidence>
<evidence type="ECO:0000259" key="23">
    <source>
        <dbReference type="Pfam" id="PF12706"/>
    </source>
</evidence>
<evidence type="ECO:0000256" key="17">
    <source>
        <dbReference type="ARBA" id="ARBA00023212"/>
    </source>
</evidence>
<comment type="catalytic activity">
    <reaction evidence="1">
        <text>a beta-lactam + H2O = a substituted beta-amino acid</text>
        <dbReference type="Rhea" id="RHEA:20401"/>
        <dbReference type="ChEBI" id="CHEBI:15377"/>
        <dbReference type="ChEBI" id="CHEBI:35627"/>
        <dbReference type="ChEBI" id="CHEBI:140347"/>
        <dbReference type="EC" id="3.5.2.6"/>
    </reaction>
</comment>
<feature type="domain" description="Metallo-beta-lactamase" evidence="23">
    <location>
        <begin position="21"/>
        <end position="129"/>
    </location>
</feature>
<evidence type="ECO:0000256" key="5">
    <source>
        <dbReference type="ARBA" id="ARBA00010304"/>
    </source>
</evidence>
<keyword evidence="13 24" id="KW-0269">Exonuclease</keyword>
<keyword evidence="16" id="KW-0234">DNA repair</keyword>
<dbReference type="Pfam" id="PF07522">
    <property type="entry name" value="DRMBL"/>
    <property type="match status" value="1"/>
</dbReference>
<name>A0AAD1QZC2_PELCU</name>
<dbReference type="CDD" id="cd16273">
    <property type="entry name" value="SNM1A-1C-like_MBL-fold"/>
    <property type="match status" value="1"/>
</dbReference>
<dbReference type="EC" id="3.5.2.6" evidence="6"/>
<keyword evidence="9" id="KW-1017">Isopeptide bond</keyword>
<dbReference type="Gene3D" id="3.60.15.10">
    <property type="entry name" value="Ribonuclease Z/Hydroxyacylglutathione hydrolase-like"/>
    <property type="match status" value="1"/>
</dbReference>
<dbReference type="FunFam" id="3.60.15.10:FF:000022">
    <property type="entry name" value="DNA cross-link repair 1B"/>
    <property type="match status" value="1"/>
</dbReference>
<evidence type="ECO:0000256" key="3">
    <source>
        <dbReference type="ARBA" id="ARBA00004300"/>
    </source>
</evidence>
<evidence type="ECO:0000256" key="7">
    <source>
        <dbReference type="ARBA" id="ARBA00022454"/>
    </source>
</evidence>
<evidence type="ECO:0000256" key="10">
    <source>
        <dbReference type="ARBA" id="ARBA00022722"/>
    </source>
</evidence>
<evidence type="ECO:0000313" key="24">
    <source>
        <dbReference type="EMBL" id="CAH2220228.1"/>
    </source>
</evidence>
<evidence type="ECO:0000256" key="1">
    <source>
        <dbReference type="ARBA" id="ARBA00001526"/>
    </source>
</evidence>
<dbReference type="GO" id="GO:0006303">
    <property type="term" value="P:double-strand break repair via nonhomologous end joining"/>
    <property type="evidence" value="ECO:0007669"/>
    <property type="project" value="TreeGrafter"/>
</dbReference>
<keyword evidence="7" id="KW-0158">Chromosome</keyword>
<evidence type="ECO:0000256" key="18">
    <source>
        <dbReference type="ARBA" id="ARBA00023242"/>
    </source>
</evidence>
<evidence type="ECO:0000256" key="2">
    <source>
        <dbReference type="ARBA" id="ARBA00004123"/>
    </source>
</evidence>
<dbReference type="PANTHER" id="PTHR23240:SF26">
    <property type="entry name" value="5' EXONUCLEASE APOLLO"/>
    <property type="match status" value="1"/>
</dbReference>
<comment type="similarity">
    <text evidence="5">Belongs to the DNA repair metallo-beta-lactamase (DRMBL) family.</text>
</comment>
<dbReference type="Pfam" id="PF12706">
    <property type="entry name" value="Lactamase_B_2"/>
    <property type="match status" value="1"/>
</dbReference>
<dbReference type="PANTHER" id="PTHR23240">
    <property type="entry name" value="DNA CROSS-LINK REPAIR PROTEIN PSO2/SNM1-RELATED"/>
    <property type="match status" value="1"/>
</dbReference>
<evidence type="ECO:0000256" key="12">
    <source>
        <dbReference type="ARBA" id="ARBA00022801"/>
    </source>
</evidence>
<feature type="domain" description="DNA repair metallo-beta-lactamase" evidence="22">
    <location>
        <begin position="267"/>
        <end position="301"/>
    </location>
</feature>
<keyword evidence="14" id="KW-0832">Ubl conjugation</keyword>
<dbReference type="InterPro" id="IPR001279">
    <property type="entry name" value="Metallo-B-lactamas"/>
</dbReference>
<dbReference type="GO" id="GO:0031848">
    <property type="term" value="P:protection from non-homologous end joining at telomere"/>
    <property type="evidence" value="ECO:0007669"/>
    <property type="project" value="UniProtKB-ARBA"/>
</dbReference>
<evidence type="ECO:0000256" key="14">
    <source>
        <dbReference type="ARBA" id="ARBA00022843"/>
    </source>
</evidence>
<evidence type="ECO:0000259" key="22">
    <source>
        <dbReference type="Pfam" id="PF07522"/>
    </source>
</evidence>